<dbReference type="EMBL" id="AP025628">
    <property type="protein sequence ID" value="BDG61624.1"/>
    <property type="molecule type" value="Genomic_DNA"/>
</dbReference>
<dbReference type="RefSeq" id="WP_264842261.1">
    <property type="nucleotide sequence ID" value="NZ_AP025628.1"/>
</dbReference>
<keyword evidence="1" id="KW-0732">Signal</keyword>
<dbReference type="SUPFAM" id="SSF53850">
    <property type="entry name" value="Periplasmic binding protein-like II"/>
    <property type="match status" value="1"/>
</dbReference>
<evidence type="ECO:0000313" key="2">
    <source>
        <dbReference type="EMBL" id="BDG61624.1"/>
    </source>
</evidence>
<keyword evidence="3" id="KW-1185">Reference proteome</keyword>
<accession>A0AA35GAS8</accession>
<name>A0AA35GAS8_9FIRM</name>
<dbReference type="Proteomes" id="UP001163687">
    <property type="component" value="Chromosome"/>
</dbReference>
<reference evidence="2" key="1">
    <citation type="submission" date="2022-03" db="EMBL/GenBank/DDBJ databases">
        <title>Complete genome sequence of Caldinitratiruptor microaerophilus.</title>
        <authorList>
            <person name="Mukaiyama R."/>
            <person name="Nishiyama T."/>
            <person name="Ueda K."/>
        </authorList>
    </citation>
    <scope>NUCLEOTIDE SEQUENCE</scope>
    <source>
        <strain evidence="2">JCM 16183</strain>
    </source>
</reference>
<feature type="chain" id="PRO_5041261085" evidence="1">
    <location>
        <begin position="21"/>
        <end position="341"/>
    </location>
</feature>
<dbReference type="Pfam" id="PF16868">
    <property type="entry name" value="NMT1_3"/>
    <property type="match status" value="1"/>
</dbReference>
<dbReference type="PANTHER" id="PTHR42941">
    <property type="entry name" value="SLL1037 PROTEIN"/>
    <property type="match status" value="1"/>
</dbReference>
<dbReference type="InterPro" id="IPR011852">
    <property type="entry name" value="TRAP_TAXI"/>
</dbReference>
<protein>
    <submittedName>
        <fullName evidence="2">C4-dicarboxylate ABC transporter substrate-binding protein</fullName>
    </submittedName>
</protein>
<dbReference type="AlphaFoldDB" id="A0AA35GAS8"/>
<proteinExistence type="predicted"/>
<gene>
    <name evidence="2" type="ORF">caldi_27140</name>
</gene>
<dbReference type="CDD" id="cd13567">
    <property type="entry name" value="PBP2_TtGluBP"/>
    <property type="match status" value="1"/>
</dbReference>
<dbReference type="NCBIfam" id="TIGR02122">
    <property type="entry name" value="TRAP_TAXI"/>
    <property type="match status" value="1"/>
</dbReference>
<evidence type="ECO:0000256" key="1">
    <source>
        <dbReference type="SAM" id="SignalP"/>
    </source>
</evidence>
<sequence length="341" mass="35860">MRKRSGVLLLAALLSASLLAGCGGSQSTGGTGGAGGSSQAQSSKPAQKTELIFATGGTGGTYYPLGGGMAKVWADNIPGLNVTVQSTGASVANIRALGKKEADLALIQNDTADYGRSGKEAFAEKNEKYTNYLAVAALYPEVVQIVVPADSPVKTIEDLRGKRVVVGAAGSGTELNARQIFGTYGLDYKDRKDLEPLYLSFAEGAAAMKDKQADALVIVSGVPTASLADLETATNIRLLPVDAEKVKQVYPFFVKYTVKAGTYKGMTQDTDVVALKATLVVRDELPEDLVYQMTKVLFEKAGDIGHAKAKEFDVKQAADGVTIPFHPGAAKYLKEKGVDVK</sequence>
<evidence type="ECO:0000313" key="3">
    <source>
        <dbReference type="Proteomes" id="UP001163687"/>
    </source>
</evidence>
<dbReference type="Gene3D" id="3.40.190.10">
    <property type="entry name" value="Periplasmic binding protein-like II"/>
    <property type="match status" value="2"/>
</dbReference>
<organism evidence="2 3">
    <name type="scientific">Caldinitratiruptor microaerophilus</name>
    <dbReference type="NCBI Taxonomy" id="671077"/>
    <lineage>
        <taxon>Bacteria</taxon>
        <taxon>Bacillati</taxon>
        <taxon>Bacillota</taxon>
        <taxon>Clostridia</taxon>
        <taxon>Eubacteriales</taxon>
        <taxon>Symbiobacteriaceae</taxon>
        <taxon>Caldinitratiruptor</taxon>
    </lineage>
</organism>
<feature type="signal peptide" evidence="1">
    <location>
        <begin position="1"/>
        <end position="20"/>
    </location>
</feature>
<dbReference type="PANTHER" id="PTHR42941:SF1">
    <property type="entry name" value="SLL1037 PROTEIN"/>
    <property type="match status" value="1"/>
</dbReference>
<dbReference type="PROSITE" id="PS51257">
    <property type="entry name" value="PROKAR_LIPOPROTEIN"/>
    <property type="match status" value="1"/>
</dbReference>
<dbReference type="KEGG" id="cmic:caldi_27140"/>